<protein>
    <submittedName>
        <fullName evidence="2">Uncharacterized protein</fullName>
    </submittedName>
</protein>
<evidence type="ECO:0000256" key="1">
    <source>
        <dbReference type="SAM" id="Phobius"/>
    </source>
</evidence>
<sequence>MSAEASFYYLILYGWSRTVGTLALLVTDTKCMQWLTHNESGCTPVVLGSMPL</sequence>
<accession>A0A1G8TCD9</accession>
<dbReference type="EMBL" id="FNFE01000001">
    <property type="protein sequence ID" value="SDJ39168.1"/>
    <property type="molecule type" value="Genomic_DNA"/>
</dbReference>
<keyword evidence="1" id="KW-0812">Transmembrane</keyword>
<keyword evidence="1" id="KW-0472">Membrane</keyword>
<dbReference type="Proteomes" id="UP000198882">
    <property type="component" value="Unassembled WGS sequence"/>
</dbReference>
<feature type="transmembrane region" description="Helical" evidence="1">
    <location>
        <begin position="6"/>
        <end position="26"/>
    </location>
</feature>
<keyword evidence="1" id="KW-1133">Transmembrane helix</keyword>
<name>A0A1G8TCD9_9EURY</name>
<gene>
    <name evidence="2" type="ORF">SAMN04515672_0411</name>
</gene>
<dbReference type="STRING" id="1095776.SAMN04515672_0411"/>
<proteinExistence type="predicted"/>
<evidence type="ECO:0000313" key="3">
    <source>
        <dbReference type="Proteomes" id="UP000198882"/>
    </source>
</evidence>
<keyword evidence="3" id="KW-1185">Reference proteome</keyword>
<organism evidence="2 3">
    <name type="scientific">Natronorubrum texcoconense</name>
    <dbReference type="NCBI Taxonomy" id="1095776"/>
    <lineage>
        <taxon>Archaea</taxon>
        <taxon>Methanobacteriati</taxon>
        <taxon>Methanobacteriota</taxon>
        <taxon>Stenosarchaea group</taxon>
        <taxon>Halobacteria</taxon>
        <taxon>Halobacteriales</taxon>
        <taxon>Natrialbaceae</taxon>
        <taxon>Natronorubrum</taxon>
    </lineage>
</organism>
<dbReference type="AlphaFoldDB" id="A0A1G8TCD9"/>
<evidence type="ECO:0000313" key="2">
    <source>
        <dbReference type="EMBL" id="SDJ39168.1"/>
    </source>
</evidence>
<reference evidence="3" key="1">
    <citation type="submission" date="2016-10" db="EMBL/GenBank/DDBJ databases">
        <authorList>
            <person name="Varghese N."/>
            <person name="Submissions S."/>
        </authorList>
    </citation>
    <scope>NUCLEOTIDE SEQUENCE [LARGE SCALE GENOMIC DNA]</scope>
    <source>
        <strain evidence="3">B4,CECT 8067,JCM 17497</strain>
    </source>
</reference>